<dbReference type="InterPro" id="IPR043128">
    <property type="entry name" value="Rev_trsase/Diguanyl_cyclase"/>
</dbReference>
<accession>A0AAN8JAC7</accession>
<name>A0AAN8JAC7_PATCE</name>
<dbReference type="EMBL" id="JAZGQO010000013">
    <property type="protein sequence ID" value="KAK6171969.1"/>
    <property type="molecule type" value="Genomic_DNA"/>
</dbReference>
<dbReference type="AlphaFoldDB" id="A0AAN8JAC7"/>
<dbReference type="Gene3D" id="1.10.340.70">
    <property type="match status" value="1"/>
</dbReference>
<dbReference type="InterPro" id="IPR012337">
    <property type="entry name" value="RNaseH-like_sf"/>
</dbReference>
<dbReference type="InterPro" id="IPR000477">
    <property type="entry name" value="RT_dom"/>
</dbReference>
<dbReference type="InterPro" id="IPR041588">
    <property type="entry name" value="Integrase_H2C2"/>
</dbReference>
<dbReference type="GO" id="GO:0006259">
    <property type="term" value="P:DNA metabolic process"/>
    <property type="evidence" value="ECO:0007669"/>
    <property type="project" value="UniProtKB-ARBA"/>
</dbReference>
<sequence length="795" mass="90176">MKPKVNDIQLPMELDTGSAVSVMPKRQFEETFPSVKLENVDISFKTYTGEKIIPLGVAKVTVNYDDQCFDNMNLYVVPKGSSPLLGREWLRKLTVDWSKLSLPRKEIHTVETDKKKVSEEIKAMTEKYKDIFDDKTGTVKGIKAKLTLKEGSTPVFCKARTVAFALKPKVDAELDRLEAEGTITKVSHSNWATPIVPVLKKSGQVRICGDFRITVNPCLQVDEYPLPNIDHIFANLGEGQHFSKIDLRQAYLHLEVDEDSKEYISINTQKGLYRYNKLAFGIASAPAIWQRTIEQVLLGLPGVQCLLDDMIITGKTDEEHLANLEGVLKRLSEYGLKINLKKCDFFKDSITFCGHIVDKHGLHKQPDKIEAMINAPRPKDVPQLRAFLGLVNYYRKFLPDLATILSPLFQLLKKDNYFKWTKSCPVSFNRIKELVSSKCVLTHYDPKKEIKLAYDASSYGLGAVISHVMSDGKERPIAFASRTLTKAETNYSHIDKETLGIIWGIKKFHSYLYGRSFTLVTHNQPLSYIFNPKKGISVTASARLQRCAIILAGYDYKIEFRKTSKHANADSLSHLPLKVEEETVSTDMGINALNTAQVDSLPVTTSSVQQETRRDPVISTVVQYTNYGWPTEKFNQELNAFYTRRHELTVHQECLMWGLRVVIPAKLRQDVLDQVHEGHVGVVKMKMLARSYIWWPGIDGDIETLAKQCTGCQQSQHMPKSAPIHPWEWPSKPWERIHIDFAGPFLGYMFLIIVDSHSKWPEVIKMTTGNTSASSTVEVLRTVFVRNGIAFQNCQ</sequence>
<dbReference type="Pfam" id="PF17919">
    <property type="entry name" value="RT_RNaseH_2"/>
    <property type="match status" value="1"/>
</dbReference>
<dbReference type="Gene3D" id="3.10.10.10">
    <property type="entry name" value="HIV Type 1 Reverse Transcriptase, subunit A, domain 1"/>
    <property type="match status" value="1"/>
</dbReference>
<dbReference type="InterPro" id="IPR041577">
    <property type="entry name" value="RT_RNaseH_2"/>
</dbReference>
<dbReference type="Gene3D" id="3.30.70.270">
    <property type="match status" value="2"/>
</dbReference>
<evidence type="ECO:0000313" key="3">
    <source>
        <dbReference type="Proteomes" id="UP001347796"/>
    </source>
</evidence>
<dbReference type="InterPro" id="IPR050951">
    <property type="entry name" value="Retrovirus_Pol_polyprotein"/>
</dbReference>
<feature type="domain" description="Reverse transcriptase" evidence="1">
    <location>
        <begin position="180"/>
        <end position="357"/>
    </location>
</feature>
<dbReference type="SUPFAM" id="SSF53098">
    <property type="entry name" value="Ribonuclease H-like"/>
    <property type="match status" value="1"/>
</dbReference>
<dbReference type="Proteomes" id="UP001347796">
    <property type="component" value="Unassembled WGS sequence"/>
</dbReference>
<gene>
    <name evidence="2" type="ORF">SNE40_018385</name>
</gene>
<dbReference type="SUPFAM" id="SSF50630">
    <property type="entry name" value="Acid proteases"/>
    <property type="match status" value="1"/>
</dbReference>
<evidence type="ECO:0000259" key="1">
    <source>
        <dbReference type="PROSITE" id="PS50878"/>
    </source>
</evidence>
<dbReference type="Pfam" id="PF00078">
    <property type="entry name" value="RVT_1"/>
    <property type="match status" value="1"/>
</dbReference>
<dbReference type="FunFam" id="3.30.70.270:FF:000020">
    <property type="entry name" value="Transposon Tf2-6 polyprotein-like Protein"/>
    <property type="match status" value="1"/>
</dbReference>
<organism evidence="2 3">
    <name type="scientific">Patella caerulea</name>
    <name type="common">Rayed Mediterranean limpet</name>
    <dbReference type="NCBI Taxonomy" id="87958"/>
    <lineage>
        <taxon>Eukaryota</taxon>
        <taxon>Metazoa</taxon>
        <taxon>Spiralia</taxon>
        <taxon>Lophotrochozoa</taxon>
        <taxon>Mollusca</taxon>
        <taxon>Gastropoda</taxon>
        <taxon>Patellogastropoda</taxon>
        <taxon>Patelloidea</taxon>
        <taxon>Patellidae</taxon>
        <taxon>Patella</taxon>
    </lineage>
</organism>
<reference evidence="2 3" key="1">
    <citation type="submission" date="2024-01" db="EMBL/GenBank/DDBJ databases">
        <title>The genome of the rayed Mediterranean limpet Patella caerulea (Linnaeus, 1758).</title>
        <authorList>
            <person name="Anh-Thu Weber A."/>
            <person name="Halstead-Nussloch G."/>
        </authorList>
    </citation>
    <scope>NUCLEOTIDE SEQUENCE [LARGE SCALE GENOMIC DNA]</scope>
    <source>
        <strain evidence="2">AATW-2023a</strain>
        <tissue evidence="2">Whole specimen</tissue>
    </source>
</reference>
<evidence type="ECO:0000313" key="2">
    <source>
        <dbReference type="EMBL" id="KAK6171969.1"/>
    </source>
</evidence>
<dbReference type="InterPro" id="IPR036397">
    <property type="entry name" value="RNaseH_sf"/>
</dbReference>
<dbReference type="InterPro" id="IPR043502">
    <property type="entry name" value="DNA/RNA_pol_sf"/>
</dbReference>
<dbReference type="SUPFAM" id="SSF56672">
    <property type="entry name" value="DNA/RNA polymerases"/>
    <property type="match status" value="1"/>
</dbReference>
<dbReference type="CDD" id="cd01647">
    <property type="entry name" value="RT_LTR"/>
    <property type="match status" value="1"/>
</dbReference>
<protein>
    <recommendedName>
        <fullName evidence="1">Reverse transcriptase domain-containing protein</fullName>
    </recommendedName>
</protein>
<dbReference type="PANTHER" id="PTHR37984:SF14">
    <property type="entry name" value="RIBONUCLEASE H"/>
    <property type="match status" value="1"/>
</dbReference>
<dbReference type="Gene3D" id="2.40.70.10">
    <property type="entry name" value="Acid Proteases"/>
    <property type="match status" value="1"/>
</dbReference>
<dbReference type="CDD" id="cd09274">
    <property type="entry name" value="RNase_HI_RT_Ty3"/>
    <property type="match status" value="1"/>
</dbReference>
<dbReference type="GO" id="GO:0003676">
    <property type="term" value="F:nucleic acid binding"/>
    <property type="evidence" value="ECO:0007669"/>
    <property type="project" value="InterPro"/>
</dbReference>
<dbReference type="Gene3D" id="3.30.420.10">
    <property type="entry name" value="Ribonuclease H-like superfamily/Ribonuclease H"/>
    <property type="match status" value="1"/>
</dbReference>
<comment type="caution">
    <text evidence="2">The sequence shown here is derived from an EMBL/GenBank/DDBJ whole genome shotgun (WGS) entry which is preliminary data.</text>
</comment>
<dbReference type="PANTHER" id="PTHR37984">
    <property type="entry name" value="PROTEIN CBG26694"/>
    <property type="match status" value="1"/>
</dbReference>
<dbReference type="InterPro" id="IPR021109">
    <property type="entry name" value="Peptidase_aspartic_dom_sf"/>
</dbReference>
<keyword evidence="3" id="KW-1185">Reference proteome</keyword>
<dbReference type="Pfam" id="PF17921">
    <property type="entry name" value="Integrase_H2C2"/>
    <property type="match status" value="1"/>
</dbReference>
<dbReference type="FunFam" id="1.10.340.70:FF:000003">
    <property type="entry name" value="Protein CBG25708"/>
    <property type="match status" value="1"/>
</dbReference>
<dbReference type="PROSITE" id="PS50878">
    <property type="entry name" value="RT_POL"/>
    <property type="match status" value="1"/>
</dbReference>
<proteinExistence type="predicted"/>